<evidence type="ECO:0000313" key="3">
    <source>
        <dbReference type="EMBL" id="THU83028.1"/>
    </source>
</evidence>
<dbReference type="GO" id="GO:0016887">
    <property type="term" value="F:ATP hydrolysis activity"/>
    <property type="evidence" value="ECO:0007669"/>
    <property type="project" value="RHEA"/>
</dbReference>
<dbReference type="Proteomes" id="UP000297245">
    <property type="component" value="Unassembled WGS sequence"/>
</dbReference>
<evidence type="ECO:0000256" key="1">
    <source>
        <dbReference type="RuleBase" id="RU363044"/>
    </source>
</evidence>
<keyword evidence="1" id="KW-0233">DNA recombination</keyword>
<dbReference type="Gene3D" id="3.40.50.300">
    <property type="entry name" value="P-loop containing nucleotide triphosphate hydrolases"/>
    <property type="match status" value="1"/>
</dbReference>
<dbReference type="OrthoDB" id="432234at2759"/>
<dbReference type="GO" id="GO:0006281">
    <property type="term" value="P:DNA repair"/>
    <property type="evidence" value="ECO:0007669"/>
    <property type="project" value="UniProtKB-KW"/>
</dbReference>
<dbReference type="InterPro" id="IPR010285">
    <property type="entry name" value="DNA_helicase_pif1-like_DEAD"/>
</dbReference>
<evidence type="ECO:0000259" key="2">
    <source>
        <dbReference type="Pfam" id="PF05970"/>
    </source>
</evidence>
<proteinExistence type="inferred from homology"/>
<dbReference type="GO" id="GO:0000723">
    <property type="term" value="P:telomere maintenance"/>
    <property type="evidence" value="ECO:0007669"/>
    <property type="project" value="InterPro"/>
</dbReference>
<dbReference type="EC" id="5.6.2.3" evidence="1"/>
<comment type="cofactor">
    <cofactor evidence="1">
        <name>Mg(2+)</name>
        <dbReference type="ChEBI" id="CHEBI:18420"/>
    </cofactor>
</comment>
<feature type="non-terminal residue" evidence="3">
    <location>
        <position position="1"/>
    </location>
</feature>
<keyword evidence="1" id="KW-0547">Nucleotide-binding</keyword>
<accession>A0A4S8L4Q0</accession>
<dbReference type="PANTHER" id="PTHR47642">
    <property type="entry name" value="ATP-DEPENDENT DNA HELICASE"/>
    <property type="match status" value="1"/>
</dbReference>
<keyword evidence="1" id="KW-0378">Hydrolase</keyword>
<feature type="domain" description="DNA helicase Pif1-like DEAD-box helicase" evidence="2">
    <location>
        <begin position="2"/>
        <end position="106"/>
    </location>
</feature>
<dbReference type="GO" id="GO:0005524">
    <property type="term" value="F:ATP binding"/>
    <property type="evidence" value="ECO:0007669"/>
    <property type="project" value="UniProtKB-KW"/>
</dbReference>
<organism evidence="3 4">
    <name type="scientific">Dendrothele bispora (strain CBS 962.96)</name>
    <dbReference type="NCBI Taxonomy" id="1314807"/>
    <lineage>
        <taxon>Eukaryota</taxon>
        <taxon>Fungi</taxon>
        <taxon>Dikarya</taxon>
        <taxon>Basidiomycota</taxon>
        <taxon>Agaricomycotina</taxon>
        <taxon>Agaricomycetes</taxon>
        <taxon>Agaricomycetidae</taxon>
        <taxon>Agaricales</taxon>
        <taxon>Agaricales incertae sedis</taxon>
        <taxon>Dendrothele</taxon>
    </lineage>
</organism>
<keyword evidence="1" id="KW-0347">Helicase</keyword>
<dbReference type="InterPro" id="IPR051055">
    <property type="entry name" value="PIF1_helicase"/>
</dbReference>
<name>A0A4S8L4Q0_DENBC</name>
<dbReference type="AlphaFoldDB" id="A0A4S8L4Q0"/>
<dbReference type="GO" id="GO:0043139">
    <property type="term" value="F:5'-3' DNA helicase activity"/>
    <property type="evidence" value="ECO:0007669"/>
    <property type="project" value="UniProtKB-EC"/>
</dbReference>
<evidence type="ECO:0000313" key="4">
    <source>
        <dbReference type="Proteomes" id="UP000297245"/>
    </source>
</evidence>
<dbReference type="GO" id="GO:0006310">
    <property type="term" value="P:DNA recombination"/>
    <property type="evidence" value="ECO:0007669"/>
    <property type="project" value="UniProtKB-KW"/>
</dbReference>
<dbReference type="Pfam" id="PF05970">
    <property type="entry name" value="PIF1"/>
    <property type="match status" value="1"/>
</dbReference>
<dbReference type="InterPro" id="IPR027417">
    <property type="entry name" value="P-loop_NTPase"/>
</dbReference>
<keyword evidence="1" id="KW-0227">DNA damage</keyword>
<protein>
    <recommendedName>
        <fullName evidence="1">ATP-dependent DNA helicase</fullName>
        <ecNumber evidence="1">5.6.2.3</ecNumber>
    </recommendedName>
</protein>
<reference evidence="3 4" key="1">
    <citation type="journal article" date="2019" name="Nat. Ecol. Evol.">
        <title>Megaphylogeny resolves global patterns of mushroom evolution.</title>
        <authorList>
            <person name="Varga T."/>
            <person name="Krizsan K."/>
            <person name="Foldi C."/>
            <person name="Dima B."/>
            <person name="Sanchez-Garcia M."/>
            <person name="Sanchez-Ramirez S."/>
            <person name="Szollosi G.J."/>
            <person name="Szarkandi J.G."/>
            <person name="Papp V."/>
            <person name="Albert L."/>
            <person name="Andreopoulos W."/>
            <person name="Angelini C."/>
            <person name="Antonin V."/>
            <person name="Barry K.W."/>
            <person name="Bougher N.L."/>
            <person name="Buchanan P."/>
            <person name="Buyck B."/>
            <person name="Bense V."/>
            <person name="Catcheside P."/>
            <person name="Chovatia M."/>
            <person name="Cooper J."/>
            <person name="Damon W."/>
            <person name="Desjardin D."/>
            <person name="Finy P."/>
            <person name="Geml J."/>
            <person name="Haridas S."/>
            <person name="Hughes K."/>
            <person name="Justo A."/>
            <person name="Karasinski D."/>
            <person name="Kautmanova I."/>
            <person name="Kiss B."/>
            <person name="Kocsube S."/>
            <person name="Kotiranta H."/>
            <person name="LaButti K.M."/>
            <person name="Lechner B.E."/>
            <person name="Liimatainen K."/>
            <person name="Lipzen A."/>
            <person name="Lukacs Z."/>
            <person name="Mihaltcheva S."/>
            <person name="Morgado L.N."/>
            <person name="Niskanen T."/>
            <person name="Noordeloos M.E."/>
            <person name="Ohm R.A."/>
            <person name="Ortiz-Santana B."/>
            <person name="Ovrebo C."/>
            <person name="Racz N."/>
            <person name="Riley R."/>
            <person name="Savchenko A."/>
            <person name="Shiryaev A."/>
            <person name="Soop K."/>
            <person name="Spirin V."/>
            <person name="Szebenyi C."/>
            <person name="Tomsovsky M."/>
            <person name="Tulloss R.E."/>
            <person name="Uehling J."/>
            <person name="Grigoriev I.V."/>
            <person name="Vagvolgyi C."/>
            <person name="Papp T."/>
            <person name="Martin F.M."/>
            <person name="Miettinen O."/>
            <person name="Hibbett D.S."/>
            <person name="Nagy L.G."/>
        </authorList>
    </citation>
    <scope>NUCLEOTIDE SEQUENCE [LARGE SCALE GENOMIC DNA]</scope>
    <source>
        <strain evidence="3 4">CBS 962.96</strain>
    </source>
</reference>
<keyword evidence="1" id="KW-0234">DNA repair</keyword>
<dbReference type="EMBL" id="ML179691">
    <property type="protein sequence ID" value="THU83028.1"/>
    <property type="molecule type" value="Genomic_DNA"/>
</dbReference>
<dbReference type="PANTHER" id="PTHR47642:SF6">
    <property type="entry name" value="ATP-DEPENDENT DNA HELICASE"/>
    <property type="match status" value="1"/>
</dbReference>
<gene>
    <name evidence="3" type="ORF">K435DRAFT_690331</name>
</gene>
<keyword evidence="4" id="KW-1185">Reference proteome</keyword>
<comment type="catalytic activity">
    <reaction evidence="1">
        <text>ATP + H2O = ADP + phosphate + H(+)</text>
        <dbReference type="Rhea" id="RHEA:13065"/>
        <dbReference type="ChEBI" id="CHEBI:15377"/>
        <dbReference type="ChEBI" id="CHEBI:15378"/>
        <dbReference type="ChEBI" id="CHEBI:30616"/>
        <dbReference type="ChEBI" id="CHEBI:43474"/>
        <dbReference type="ChEBI" id="CHEBI:456216"/>
        <dbReference type="EC" id="5.6.2.3"/>
    </reaction>
</comment>
<comment type="similarity">
    <text evidence="1">Belongs to the helicase family.</text>
</comment>
<sequence length="113" mass="12895">LKEDQRRAYDIITWHLDQTLAGRKPPPLRMVLYGEGGTGKSRVIQTVTEYFERHHAKHLLIKAAYTGVAASLIDGKTLHVIGHISVKRSGAFTISDETKRKLQEFWTLHIPDY</sequence>
<keyword evidence="1" id="KW-0067">ATP-binding</keyword>